<dbReference type="InterPro" id="IPR013087">
    <property type="entry name" value="Znf_C2H2_type"/>
</dbReference>
<evidence type="ECO:0000256" key="12">
    <source>
        <dbReference type="SAM" id="MobiDB-lite"/>
    </source>
</evidence>
<evidence type="ECO:0000256" key="4">
    <source>
        <dbReference type="ARBA" id="ARBA00022737"/>
    </source>
</evidence>
<reference evidence="13 14" key="1">
    <citation type="submission" date="2016-03" db="EMBL/GenBank/DDBJ databases">
        <title>EvidentialGene: Evidence-directed Construction of Genes on Genomes.</title>
        <authorList>
            <person name="Gilbert D.G."/>
            <person name="Choi J.-H."/>
            <person name="Mockaitis K."/>
            <person name="Colbourne J."/>
            <person name="Pfrender M."/>
        </authorList>
    </citation>
    <scope>NUCLEOTIDE SEQUENCE [LARGE SCALE GENOMIC DNA]</scope>
    <source>
        <strain evidence="13 14">Xinb3</strain>
        <tissue evidence="13">Complete organism</tissue>
    </source>
</reference>
<comment type="subcellular location">
    <subcellularLocation>
        <location evidence="1">Nucleus</location>
    </subcellularLocation>
</comment>
<dbReference type="PANTHER" id="PTHR24381:SF393">
    <property type="entry name" value="CHROMATIN-LINKED ADAPTOR FOR MSL PROTEINS, ISOFORM B"/>
    <property type="match status" value="1"/>
</dbReference>
<comment type="similarity">
    <text evidence="2">Belongs to the krueppel C2H2-type zinc-finger protein family.</text>
</comment>
<dbReference type="FunFam" id="3.30.160.60:FF:000690">
    <property type="entry name" value="Zinc finger protein 354C"/>
    <property type="match status" value="1"/>
</dbReference>
<dbReference type="GO" id="GO:0005634">
    <property type="term" value="C:nucleus"/>
    <property type="evidence" value="ECO:0007669"/>
    <property type="project" value="UniProtKB-SubCell"/>
</dbReference>
<evidence type="ECO:0000256" key="5">
    <source>
        <dbReference type="ARBA" id="ARBA00022771"/>
    </source>
</evidence>
<evidence type="ECO:0000313" key="13">
    <source>
        <dbReference type="EMBL" id="KZS15586.1"/>
    </source>
</evidence>
<dbReference type="InterPro" id="IPR036236">
    <property type="entry name" value="Znf_C2H2_sf"/>
</dbReference>
<evidence type="ECO:0000256" key="1">
    <source>
        <dbReference type="ARBA" id="ARBA00004123"/>
    </source>
</evidence>
<sequence length="762" mass="84758">MENTTGKIGSGDSRPTNMQISSSLSYPSNVAMCYPPQPSLSSPLAEGNHGTQATANYLVPPSMASPSSCLTTQQMYSNYPSPYYRSMLAGSQQSSMSSYYGTILPPSHHSSAFYGTFYNPNSPSVYPSGQPPINPINYYSPSLYMQNHETMWPNSNSSSQPAPAKRPYPYDSSNVSQLPSCSKVSSSVILTSSLPETRLVLQEETPTHSLVQLEIPSSSSMLSSLPACSSSAVESAAKETDFLCGGLERTASKCDTAESPEDDESSVTDKESLEESEDELNQDEESSSSYSSSYTESYTSEDLIPTENEEILDKVPENILNDTSFGDIDRAKDLVDDDLQCLLCNNFDHLIPRLDIAIKLEPVVGEPISKSSVLLCTQCDLMLERYLSLEKEVHSLQAQIQSMYQNNKHPDKQDEAQYCALPSAETNQDMCISGTYTTSQLKNPLSTAAVGHPSTPEEFESANQLDVMDSVINKETDQINEVLEHAADADVLKPHGCHECGKFYSDIRGLQRHRKTHRIEESDENHLPGQRTRHEVTVPLQCQQCPRQFQHRSHYHYHVKIHHGPRGFKCQICDKAFASRGALTTHGRIHSGEKPYECETCGRRFNVNSNLLAHVPKCTGVLPFKCNHCNKAFATRSLYKTHVKAHQGEFAMKCSDCGMGFSKRSHLIAHQRSHTKEKPYQCPVCGKAFSSIGNCNSHAKTHADERKFVCEMCGKKFARRQALEMHLNRHTGIKPFKCDECSRSFHDASNLINHKKTHRPNS</sequence>
<dbReference type="Pfam" id="PF13894">
    <property type="entry name" value="zf-C2H2_4"/>
    <property type="match status" value="1"/>
</dbReference>
<protein>
    <submittedName>
        <fullName evidence="13">Zinc finger protein 391</fullName>
    </submittedName>
</protein>
<feature type="coiled-coil region" evidence="11">
    <location>
        <begin position="379"/>
        <end position="406"/>
    </location>
</feature>
<name>A0A0P5ZF63_9CRUS</name>
<dbReference type="Pfam" id="PF00096">
    <property type="entry name" value="zf-C2H2"/>
    <property type="match status" value="6"/>
</dbReference>
<dbReference type="FunFam" id="3.30.160.60:FF:000145">
    <property type="entry name" value="Zinc finger protein 574"/>
    <property type="match status" value="1"/>
</dbReference>
<dbReference type="FunFam" id="3.30.160.60:FF:000202">
    <property type="entry name" value="Zinc finger protein 574"/>
    <property type="match status" value="1"/>
</dbReference>
<evidence type="ECO:0000256" key="8">
    <source>
        <dbReference type="ARBA" id="ARBA00023125"/>
    </source>
</evidence>
<organism evidence="13 14">
    <name type="scientific">Daphnia magna</name>
    <dbReference type="NCBI Taxonomy" id="35525"/>
    <lineage>
        <taxon>Eukaryota</taxon>
        <taxon>Metazoa</taxon>
        <taxon>Ecdysozoa</taxon>
        <taxon>Arthropoda</taxon>
        <taxon>Crustacea</taxon>
        <taxon>Branchiopoda</taxon>
        <taxon>Diplostraca</taxon>
        <taxon>Cladocera</taxon>
        <taxon>Anomopoda</taxon>
        <taxon>Daphniidae</taxon>
        <taxon>Daphnia</taxon>
    </lineage>
</organism>
<keyword evidence="10" id="KW-0539">Nucleus</keyword>
<evidence type="ECO:0000313" key="14">
    <source>
        <dbReference type="Proteomes" id="UP000076858"/>
    </source>
</evidence>
<feature type="region of interest" description="Disordered" evidence="12">
    <location>
        <begin position="1"/>
        <end position="21"/>
    </location>
</feature>
<dbReference type="Pfam" id="PF13912">
    <property type="entry name" value="zf-C2H2_6"/>
    <property type="match status" value="1"/>
</dbReference>
<dbReference type="GO" id="GO:0000977">
    <property type="term" value="F:RNA polymerase II transcription regulatory region sequence-specific DNA binding"/>
    <property type="evidence" value="ECO:0007669"/>
    <property type="project" value="TreeGrafter"/>
</dbReference>
<keyword evidence="11" id="KW-0175">Coiled coil</keyword>
<proteinExistence type="inferred from homology"/>
<evidence type="ECO:0000256" key="11">
    <source>
        <dbReference type="SAM" id="Coils"/>
    </source>
</evidence>
<keyword evidence="9" id="KW-0804">Transcription</keyword>
<dbReference type="FunFam" id="3.30.160.60:FF:000176">
    <property type="entry name" value="zinc finger protein 70"/>
    <property type="match status" value="1"/>
</dbReference>
<dbReference type="GO" id="GO:0000981">
    <property type="term" value="F:DNA-binding transcription factor activity, RNA polymerase II-specific"/>
    <property type="evidence" value="ECO:0007669"/>
    <property type="project" value="TreeGrafter"/>
</dbReference>
<dbReference type="FunFam" id="3.30.160.60:FF:000744">
    <property type="entry name" value="zinc finger E-box-binding homeobox 1"/>
    <property type="match status" value="1"/>
</dbReference>
<keyword evidence="4" id="KW-0677">Repeat</keyword>
<dbReference type="GO" id="GO:0045892">
    <property type="term" value="P:negative regulation of DNA-templated transcription"/>
    <property type="evidence" value="ECO:0007669"/>
    <property type="project" value="UniProtKB-ARBA"/>
</dbReference>
<comment type="caution">
    <text evidence="13">The sequence shown here is derived from an EMBL/GenBank/DDBJ whole genome shotgun (WGS) entry which is preliminary data.</text>
</comment>
<keyword evidence="7" id="KW-0805">Transcription regulation</keyword>
<dbReference type="FunFam" id="3.30.160.60:FF:000446">
    <property type="entry name" value="Zinc finger protein"/>
    <property type="match status" value="1"/>
</dbReference>
<dbReference type="Gene3D" id="3.30.160.60">
    <property type="entry name" value="Classic Zinc Finger"/>
    <property type="match status" value="8"/>
</dbReference>
<evidence type="ECO:0000256" key="3">
    <source>
        <dbReference type="ARBA" id="ARBA00022723"/>
    </source>
</evidence>
<evidence type="ECO:0000256" key="10">
    <source>
        <dbReference type="ARBA" id="ARBA00023242"/>
    </source>
</evidence>
<feature type="region of interest" description="Disordered" evidence="12">
    <location>
        <begin position="252"/>
        <end position="306"/>
    </location>
</feature>
<dbReference type="FunFam" id="3.30.160.60:FF:000566">
    <property type="entry name" value="zinc finger protein 133 isoform X2"/>
    <property type="match status" value="1"/>
</dbReference>
<dbReference type="SMART" id="SM00355">
    <property type="entry name" value="ZnF_C2H2"/>
    <property type="match status" value="9"/>
</dbReference>
<dbReference type="EMBL" id="LRGB01000868">
    <property type="protein sequence ID" value="KZS15586.1"/>
    <property type="molecule type" value="Genomic_DNA"/>
</dbReference>
<dbReference type="PANTHER" id="PTHR24381">
    <property type="entry name" value="ZINC FINGER PROTEIN"/>
    <property type="match status" value="1"/>
</dbReference>
<feature type="compositionally biased region" description="Acidic residues" evidence="12">
    <location>
        <begin position="274"/>
        <end position="286"/>
    </location>
</feature>
<evidence type="ECO:0000256" key="2">
    <source>
        <dbReference type="ARBA" id="ARBA00006991"/>
    </source>
</evidence>
<dbReference type="OrthoDB" id="3437960at2759"/>
<accession>A0A0P5ZF63</accession>
<keyword evidence="14" id="KW-1185">Reference proteome</keyword>
<keyword evidence="8" id="KW-0238">DNA-binding</keyword>
<evidence type="ECO:0000256" key="6">
    <source>
        <dbReference type="ARBA" id="ARBA00022833"/>
    </source>
</evidence>
<dbReference type="AlphaFoldDB" id="A0A0P5ZF63"/>
<dbReference type="GO" id="GO:0008270">
    <property type="term" value="F:zinc ion binding"/>
    <property type="evidence" value="ECO:0007669"/>
    <property type="project" value="UniProtKB-KW"/>
</dbReference>
<feature type="compositionally biased region" description="Low complexity" evidence="12">
    <location>
        <begin position="287"/>
        <end position="301"/>
    </location>
</feature>
<dbReference type="STRING" id="35525.A0A0P5ZF63"/>
<dbReference type="SUPFAM" id="SSF57667">
    <property type="entry name" value="beta-beta-alpha zinc fingers"/>
    <property type="match status" value="6"/>
</dbReference>
<evidence type="ECO:0000256" key="7">
    <source>
        <dbReference type="ARBA" id="ARBA00023015"/>
    </source>
</evidence>
<keyword evidence="3" id="KW-0479">Metal-binding</keyword>
<evidence type="ECO:0000256" key="9">
    <source>
        <dbReference type="ARBA" id="ARBA00023163"/>
    </source>
</evidence>
<dbReference type="GO" id="GO:0032502">
    <property type="term" value="P:developmental process"/>
    <property type="evidence" value="ECO:0007669"/>
    <property type="project" value="UniProtKB-ARBA"/>
</dbReference>
<dbReference type="PROSITE" id="PS50157">
    <property type="entry name" value="ZINC_FINGER_C2H2_2"/>
    <property type="match status" value="9"/>
</dbReference>
<gene>
    <name evidence="13" type="ORF">APZ42_018804</name>
</gene>
<keyword evidence="6" id="KW-0862">Zinc</keyword>
<feature type="region of interest" description="Disordered" evidence="12">
    <location>
        <begin position="150"/>
        <end position="172"/>
    </location>
</feature>
<dbReference type="PROSITE" id="PS00028">
    <property type="entry name" value="ZINC_FINGER_C2H2_1"/>
    <property type="match status" value="8"/>
</dbReference>
<keyword evidence="5" id="KW-0863">Zinc-finger</keyword>
<dbReference type="Proteomes" id="UP000076858">
    <property type="component" value="Unassembled WGS sequence"/>
</dbReference>
<dbReference type="GO" id="GO:0003682">
    <property type="term" value="F:chromatin binding"/>
    <property type="evidence" value="ECO:0007669"/>
    <property type="project" value="UniProtKB-ARBA"/>
</dbReference>